<keyword evidence="2" id="KW-1185">Reference proteome</keyword>
<evidence type="ECO:0000313" key="2">
    <source>
        <dbReference type="Proteomes" id="UP000252586"/>
    </source>
</evidence>
<name>A0A366DU96_9NOCA</name>
<dbReference type="Proteomes" id="UP000252586">
    <property type="component" value="Unassembled WGS sequence"/>
</dbReference>
<dbReference type="AlphaFoldDB" id="A0A366DU96"/>
<evidence type="ECO:0000313" key="1">
    <source>
        <dbReference type="EMBL" id="RBO93657.1"/>
    </source>
</evidence>
<comment type="caution">
    <text evidence="1">The sequence shown here is derived from an EMBL/GenBank/DDBJ whole genome shotgun (WGS) entry which is preliminary data.</text>
</comment>
<gene>
    <name evidence="1" type="ORF">DFR74_10273</name>
</gene>
<reference evidence="1 2" key="1">
    <citation type="submission" date="2018-06" db="EMBL/GenBank/DDBJ databases">
        <title>Genomic Encyclopedia of Type Strains, Phase IV (KMG-IV): sequencing the most valuable type-strain genomes for metagenomic binning, comparative biology and taxonomic classification.</title>
        <authorList>
            <person name="Goeker M."/>
        </authorList>
    </citation>
    <scope>NUCLEOTIDE SEQUENCE [LARGE SCALE GENOMIC DNA]</scope>
    <source>
        <strain evidence="1 2">DSM 44599</strain>
    </source>
</reference>
<proteinExistence type="predicted"/>
<sequence length="79" mass="8118">MTSIGIDVTTELVCRPTEVADEPGRPAERDLRAAPGEFGLSTECGLGRHSAEQVAAGLVGRPRAGTCGLTALRSAGPTR</sequence>
<accession>A0A366DU96</accession>
<dbReference type="RefSeq" id="WP_067512107.1">
    <property type="nucleotide sequence ID" value="NZ_CP107943.1"/>
</dbReference>
<protein>
    <submittedName>
        <fullName evidence="1">Uncharacterized protein</fullName>
    </submittedName>
</protein>
<dbReference type="EMBL" id="QNRE01000002">
    <property type="protein sequence ID" value="RBO93657.1"/>
    <property type="molecule type" value="Genomic_DNA"/>
</dbReference>
<organism evidence="1 2">
    <name type="scientific">Nocardia puris</name>
    <dbReference type="NCBI Taxonomy" id="208602"/>
    <lineage>
        <taxon>Bacteria</taxon>
        <taxon>Bacillati</taxon>
        <taxon>Actinomycetota</taxon>
        <taxon>Actinomycetes</taxon>
        <taxon>Mycobacteriales</taxon>
        <taxon>Nocardiaceae</taxon>
        <taxon>Nocardia</taxon>
    </lineage>
</organism>